<feature type="transmembrane region" description="Helical" evidence="2">
    <location>
        <begin position="53"/>
        <end position="74"/>
    </location>
</feature>
<evidence type="ECO:0000313" key="3">
    <source>
        <dbReference type="EMBL" id="KAB0339558.1"/>
    </source>
</evidence>
<feature type="region of interest" description="Disordered" evidence="1">
    <location>
        <begin position="144"/>
        <end position="195"/>
    </location>
</feature>
<name>A0A5N3US88_MUNMU</name>
<dbReference type="AlphaFoldDB" id="A0A5N3US88"/>
<keyword evidence="2" id="KW-0812">Transmembrane</keyword>
<keyword evidence="4" id="KW-1185">Reference proteome</keyword>
<evidence type="ECO:0000313" key="4">
    <source>
        <dbReference type="Proteomes" id="UP000326458"/>
    </source>
</evidence>
<reference evidence="3 4" key="1">
    <citation type="submission" date="2019-06" db="EMBL/GenBank/DDBJ databases">
        <title>Discovery of a novel chromosome fission-fusion reversal in muntjac.</title>
        <authorList>
            <person name="Mudd A.B."/>
            <person name="Bredeson J.V."/>
            <person name="Baum R."/>
            <person name="Hockemeyer D."/>
            <person name="Rokhsar D.S."/>
        </authorList>
    </citation>
    <scope>NUCLEOTIDE SEQUENCE [LARGE SCALE GENOMIC DNA]</scope>
    <source>
        <strain evidence="3">UTSW_UCB_Mm</strain>
        <tissue evidence="3">Fibroblast cell line</tissue>
    </source>
</reference>
<organism evidence="3 4">
    <name type="scientific">Muntiacus muntjak</name>
    <name type="common">Barking deer</name>
    <name type="synonym">Indian muntjac</name>
    <dbReference type="NCBI Taxonomy" id="9888"/>
    <lineage>
        <taxon>Eukaryota</taxon>
        <taxon>Metazoa</taxon>
        <taxon>Chordata</taxon>
        <taxon>Craniata</taxon>
        <taxon>Vertebrata</taxon>
        <taxon>Euteleostomi</taxon>
        <taxon>Mammalia</taxon>
        <taxon>Eutheria</taxon>
        <taxon>Laurasiatheria</taxon>
        <taxon>Artiodactyla</taxon>
        <taxon>Ruminantia</taxon>
        <taxon>Pecora</taxon>
        <taxon>Cervidae</taxon>
        <taxon>Muntiacinae</taxon>
        <taxon>Muntiacus</taxon>
    </lineage>
</organism>
<proteinExistence type="predicted"/>
<accession>A0A5N3US88</accession>
<gene>
    <name evidence="3" type="ORF">FD754_023830</name>
</gene>
<evidence type="ECO:0008006" key="5">
    <source>
        <dbReference type="Google" id="ProtNLM"/>
    </source>
</evidence>
<feature type="transmembrane region" description="Helical" evidence="2">
    <location>
        <begin position="80"/>
        <end position="98"/>
    </location>
</feature>
<dbReference type="Proteomes" id="UP000326458">
    <property type="component" value="Unassembled WGS sequence"/>
</dbReference>
<sequence>MIEGGRRMGRQRMRWLDGITNSMGMSLGKLHELTTCRLGSHAKGRERYGMVKLAHPTKFFCLAFVFFFLADLSLPCFQDLLNDLFACGFLVGAAIFAIRSRQTVPLNYVAAVAFICVAALFALVDVCLQRKHFKGKKVKRNVLVPPPKEAEKPKPPEKAGEGGKPEGKKPKEPKAKADTKGKADADKGKAKGGKK</sequence>
<keyword evidence="2" id="KW-1133">Transmembrane helix</keyword>
<comment type="caution">
    <text evidence="3">The sequence shown here is derived from an EMBL/GenBank/DDBJ whole genome shotgun (WGS) entry which is preliminary data.</text>
</comment>
<evidence type="ECO:0000256" key="1">
    <source>
        <dbReference type="SAM" id="MobiDB-lite"/>
    </source>
</evidence>
<protein>
    <recommendedName>
        <fullName evidence="5">CKLF-like MARVEL transmembrane domain-containing protein 2</fullName>
    </recommendedName>
</protein>
<feature type="transmembrane region" description="Helical" evidence="2">
    <location>
        <begin position="105"/>
        <end position="124"/>
    </location>
</feature>
<evidence type="ECO:0000256" key="2">
    <source>
        <dbReference type="SAM" id="Phobius"/>
    </source>
</evidence>
<keyword evidence="2" id="KW-0472">Membrane</keyword>
<feature type="compositionally biased region" description="Basic and acidic residues" evidence="1">
    <location>
        <begin position="148"/>
        <end position="189"/>
    </location>
</feature>
<dbReference type="EMBL" id="VCEA01001504">
    <property type="protein sequence ID" value="KAB0339558.1"/>
    <property type="molecule type" value="Genomic_DNA"/>
</dbReference>